<protein>
    <submittedName>
        <fullName evidence="1">Uncharacterized protein</fullName>
    </submittedName>
</protein>
<dbReference type="AlphaFoldDB" id="A0A2C9XWX3"/>
<reference evidence="1 2" key="1">
    <citation type="submission" date="2017-03" db="EMBL/GenBank/DDBJ databases">
        <title>Genome analysis of strain PAMC 26577.</title>
        <authorList>
            <person name="Oh H.-M."/>
            <person name="Yang J.-A."/>
        </authorList>
    </citation>
    <scope>NUCLEOTIDE SEQUENCE [LARGE SCALE GENOMIC DNA]</scope>
    <source>
        <strain evidence="1 2">PAMC 26577</strain>
    </source>
</reference>
<name>A0A2C9XWX3_CABSO</name>
<evidence type="ECO:0000313" key="2">
    <source>
        <dbReference type="Proteomes" id="UP000195221"/>
    </source>
</evidence>
<dbReference type="Proteomes" id="UP000195221">
    <property type="component" value="Unassembled WGS sequence"/>
</dbReference>
<dbReference type="EMBL" id="NBTZ01000158">
    <property type="protein sequence ID" value="OTP66955.1"/>
    <property type="molecule type" value="Genomic_DNA"/>
</dbReference>
<evidence type="ECO:0000313" key="1">
    <source>
        <dbReference type="EMBL" id="OTP66955.1"/>
    </source>
</evidence>
<gene>
    <name evidence="1" type="ORF">PAMC26577_37070</name>
</gene>
<accession>A0A2C9XWX3</accession>
<proteinExistence type="predicted"/>
<organism evidence="1 2">
    <name type="scientific">Caballeronia sordidicola</name>
    <name type="common">Burkholderia sordidicola</name>
    <dbReference type="NCBI Taxonomy" id="196367"/>
    <lineage>
        <taxon>Bacteria</taxon>
        <taxon>Pseudomonadati</taxon>
        <taxon>Pseudomonadota</taxon>
        <taxon>Betaproteobacteria</taxon>
        <taxon>Burkholderiales</taxon>
        <taxon>Burkholderiaceae</taxon>
        <taxon>Caballeronia</taxon>
    </lineage>
</organism>
<sequence>MPLRHAGIQREIELAPAARTSPLAQQRAEFSNRFGRGLHSILIQCGFGRSGYAQLQSSRAYPAPTVMQGPTPEP</sequence>
<comment type="caution">
    <text evidence="1">The sequence shown here is derived from an EMBL/GenBank/DDBJ whole genome shotgun (WGS) entry which is preliminary data.</text>
</comment>